<evidence type="ECO:0000313" key="2">
    <source>
        <dbReference type="EMBL" id="KAF8907700.1"/>
    </source>
</evidence>
<keyword evidence="3" id="KW-1185">Reference proteome</keyword>
<reference evidence="2" key="1">
    <citation type="submission" date="2020-11" db="EMBL/GenBank/DDBJ databases">
        <authorList>
            <consortium name="DOE Joint Genome Institute"/>
            <person name="Ahrendt S."/>
            <person name="Riley R."/>
            <person name="Andreopoulos W."/>
            <person name="LaButti K."/>
            <person name="Pangilinan J."/>
            <person name="Ruiz-duenas F.J."/>
            <person name="Barrasa J.M."/>
            <person name="Sanchez-Garcia M."/>
            <person name="Camarero S."/>
            <person name="Miyauchi S."/>
            <person name="Serrano A."/>
            <person name="Linde D."/>
            <person name="Babiker R."/>
            <person name="Drula E."/>
            <person name="Ayuso-Fernandez I."/>
            <person name="Pacheco R."/>
            <person name="Padilla G."/>
            <person name="Ferreira P."/>
            <person name="Barriuso J."/>
            <person name="Kellner H."/>
            <person name="Castanera R."/>
            <person name="Alfaro M."/>
            <person name="Ramirez L."/>
            <person name="Pisabarro A.G."/>
            <person name="Kuo A."/>
            <person name="Tritt A."/>
            <person name="Lipzen A."/>
            <person name="He G."/>
            <person name="Yan M."/>
            <person name="Ng V."/>
            <person name="Cullen D."/>
            <person name="Martin F."/>
            <person name="Rosso M.-N."/>
            <person name="Henrissat B."/>
            <person name="Hibbett D."/>
            <person name="Martinez A.T."/>
            <person name="Grigoriev I.V."/>
        </authorList>
    </citation>
    <scope>NUCLEOTIDE SEQUENCE</scope>
    <source>
        <strain evidence="2">AH 44721</strain>
    </source>
</reference>
<dbReference type="Proteomes" id="UP000724874">
    <property type="component" value="Unassembled WGS sequence"/>
</dbReference>
<sequence length="274" mass="31174">MQWGKELLECQIPGLHPPQQKKKCIAHSNCSKKGPSQAELMQAQLHEREQQLAQKEHELEEREHWLKQPTGQHCMPTPPQNPCQSTPCHSHENSERHSTKLEGEDEIEDGGWSEGEGEMEDEEDSHHAIQKDVRVWKVIKRRADDEMEVNDEAEELIGEYRCELKKFEIEKAKALEHPKASRAQAKEGGHAEKDNRSNEVESQSVKKKKEVISALTSKLHNAKEREHKHAGESHDLLTDLLEVLGDINESEVAPANSQLTMKAWGTPVKKHCLG</sequence>
<feature type="compositionally biased region" description="Acidic residues" evidence="1">
    <location>
        <begin position="103"/>
        <end position="123"/>
    </location>
</feature>
<dbReference type="AlphaFoldDB" id="A0A9P5NV19"/>
<proteinExistence type="predicted"/>
<dbReference type="EMBL" id="JADNYJ010000014">
    <property type="protein sequence ID" value="KAF8907700.1"/>
    <property type="molecule type" value="Genomic_DNA"/>
</dbReference>
<feature type="region of interest" description="Disordered" evidence="1">
    <location>
        <begin position="173"/>
        <end position="209"/>
    </location>
</feature>
<feature type="compositionally biased region" description="Basic and acidic residues" evidence="1">
    <location>
        <begin position="173"/>
        <end position="199"/>
    </location>
</feature>
<gene>
    <name evidence="2" type="ORF">CPB84DRAFT_1744602</name>
</gene>
<protein>
    <submittedName>
        <fullName evidence="2">Uncharacterized protein</fullName>
    </submittedName>
</protein>
<feature type="region of interest" description="Disordered" evidence="1">
    <location>
        <begin position="54"/>
        <end position="128"/>
    </location>
</feature>
<accession>A0A9P5NV19</accession>
<name>A0A9P5NV19_GYMJU</name>
<evidence type="ECO:0000256" key="1">
    <source>
        <dbReference type="SAM" id="MobiDB-lite"/>
    </source>
</evidence>
<comment type="caution">
    <text evidence="2">The sequence shown here is derived from an EMBL/GenBank/DDBJ whole genome shotgun (WGS) entry which is preliminary data.</text>
</comment>
<organism evidence="2 3">
    <name type="scientific">Gymnopilus junonius</name>
    <name type="common">Spectacular rustgill mushroom</name>
    <name type="synonym">Gymnopilus spectabilis subsp. junonius</name>
    <dbReference type="NCBI Taxonomy" id="109634"/>
    <lineage>
        <taxon>Eukaryota</taxon>
        <taxon>Fungi</taxon>
        <taxon>Dikarya</taxon>
        <taxon>Basidiomycota</taxon>
        <taxon>Agaricomycotina</taxon>
        <taxon>Agaricomycetes</taxon>
        <taxon>Agaricomycetidae</taxon>
        <taxon>Agaricales</taxon>
        <taxon>Agaricineae</taxon>
        <taxon>Hymenogastraceae</taxon>
        <taxon>Gymnopilus</taxon>
    </lineage>
</organism>
<feature type="compositionally biased region" description="Basic and acidic residues" evidence="1">
    <location>
        <begin position="54"/>
        <end position="66"/>
    </location>
</feature>
<feature type="compositionally biased region" description="Basic and acidic residues" evidence="1">
    <location>
        <begin position="89"/>
        <end position="102"/>
    </location>
</feature>
<evidence type="ECO:0000313" key="3">
    <source>
        <dbReference type="Proteomes" id="UP000724874"/>
    </source>
</evidence>